<comment type="caution">
    <text evidence="6">The sequence shown here is derived from an EMBL/GenBank/DDBJ whole genome shotgun (WGS) entry which is preliminary data.</text>
</comment>
<comment type="subcellular location">
    <subcellularLocation>
        <location evidence="2">Mitochondrion intermembrane space</location>
    </subcellularLocation>
</comment>
<sequence length="90" mass="10331">MAGPDGDTPSDETAASDTPWTPKVRNKFETKSKSEFFDPCQEAAAKSIKCLHRNGGDRSMCQTYFQAYRDCKKIWLDKRKEERRKAGSFF</sequence>
<dbReference type="STRING" id="1081102.A0A167UN79"/>
<evidence type="ECO:0000256" key="1">
    <source>
        <dbReference type="ARBA" id="ARBA00003875"/>
    </source>
</evidence>
<keyword evidence="7" id="KW-1185">Reference proteome</keyword>
<reference evidence="6 7" key="1">
    <citation type="journal article" date="2016" name="Genome Biol. Evol.">
        <title>Divergent and convergent evolution of fungal pathogenicity.</title>
        <authorList>
            <person name="Shang Y."/>
            <person name="Xiao G."/>
            <person name="Zheng P."/>
            <person name="Cen K."/>
            <person name="Zhan S."/>
            <person name="Wang C."/>
        </authorList>
    </citation>
    <scope>NUCLEOTIDE SEQUENCE [LARGE SCALE GENOMIC DNA]</scope>
    <source>
        <strain evidence="6 7">RCEF 264</strain>
    </source>
</reference>
<organism evidence="6 7">
    <name type="scientific">Niveomyces insectorum RCEF 264</name>
    <dbReference type="NCBI Taxonomy" id="1081102"/>
    <lineage>
        <taxon>Eukaryota</taxon>
        <taxon>Fungi</taxon>
        <taxon>Dikarya</taxon>
        <taxon>Ascomycota</taxon>
        <taxon>Pezizomycotina</taxon>
        <taxon>Sordariomycetes</taxon>
        <taxon>Hypocreomycetidae</taxon>
        <taxon>Hypocreales</taxon>
        <taxon>Cordycipitaceae</taxon>
        <taxon>Niveomyces</taxon>
    </lineage>
</organism>
<keyword evidence="3" id="KW-0496">Mitochondrion</keyword>
<dbReference type="Proteomes" id="UP000076874">
    <property type="component" value="Unassembled WGS sequence"/>
</dbReference>
<dbReference type="EMBL" id="AZHD01000007">
    <property type="protein sequence ID" value="OAA61736.1"/>
    <property type="molecule type" value="Genomic_DNA"/>
</dbReference>
<evidence type="ECO:0000313" key="6">
    <source>
        <dbReference type="EMBL" id="OAA61736.1"/>
    </source>
</evidence>
<dbReference type="AlphaFoldDB" id="A0A167UN79"/>
<dbReference type="InterPro" id="IPR051040">
    <property type="entry name" value="COX23"/>
</dbReference>
<dbReference type="Gene3D" id="1.10.287.1130">
    <property type="entry name" value="CytochromE C oxidase copper chaperone"/>
    <property type="match status" value="1"/>
</dbReference>
<proteinExistence type="predicted"/>
<evidence type="ECO:0000256" key="3">
    <source>
        <dbReference type="ARBA" id="ARBA00023128"/>
    </source>
</evidence>
<accession>A0A167UN79</accession>
<dbReference type="PANTHER" id="PTHR46811:SF1">
    <property type="entry name" value="COILED-COIL-HELIX-COILED-COIL-HELIX DOMAIN-CONTAINING PROTEIN 7"/>
    <property type="match status" value="1"/>
</dbReference>
<dbReference type="GO" id="GO:0033108">
    <property type="term" value="P:mitochondrial respiratory chain complex assembly"/>
    <property type="evidence" value="ECO:0007669"/>
    <property type="project" value="TreeGrafter"/>
</dbReference>
<dbReference type="PANTHER" id="PTHR46811">
    <property type="entry name" value="COILED-COIL-HELIX-COILED-COIL-HELIX DOMAIN-CONTAINING PROTEIN 7"/>
    <property type="match status" value="1"/>
</dbReference>
<name>A0A167UN79_9HYPO</name>
<feature type="region of interest" description="Disordered" evidence="5">
    <location>
        <begin position="1"/>
        <end position="25"/>
    </location>
</feature>
<keyword evidence="4" id="KW-1015">Disulfide bond</keyword>
<protein>
    <submittedName>
        <fullName evidence="6">Mtcp1</fullName>
    </submittedName>
</protein>
<evidence type="ECO:0000256" key="5">
    <source>
        <dbReference type="SAM" id="MobiDB-lite"/>
    </source>
</evidence>
<dbReference type="GO" id="GO:0005758">
    <property type="term" value="C:mitochondrial intermembrane space"/>
    <property type="evidence" value="ECO:0007669"/>
    <property type="project" value="UniProtKB-SubCell"/>
</dbReference>
<dbReference type="OrthoDB" id="9971592at2759"/>
<dbReference type="SUPFAM" id="SSF47072">
    <property type="entry name" value="Cysteine alpha-hairpin motif"/>
    <property type="match status" value="1"/>
</dbReference>
<evidence type="ECO:0000256" key="4">
    <source>
        <dbReference type="ARBA" id="ARBA00023157"/>
    </source>
</evidence>
<gene>
    <name evidence="6" type="ORF">SPI_04595</name>
</gene>
<dbReference type="PROSITE" id="PS51808">
    <property type="entry name" value="CHCH"/>
    <property type="match status" value="1"/>
</dbReference>
<comment type="function">
    <text evidence="1">Required for the assembly of cytochrome c oxidase.</text>
</comment>
<evidence type="ECO:0000313" key="7">
    <source>
        <dbReference type="Proteomes" id="UP000076874"/>
    </source>
</evidence>
<evidence type="ECO:0000256" key="2">
    <source>
        <dbReference type="ARBA" id="ARBA00004569"/>
    </source>
</evidence>
<dbReference type="InterPro" id="IPR009069">
    <property type="entry name" value="Cys_alpha_HP_mot_SF"/>
</dbReference>